<evidence type="ECO:0000256" key="1">
    <source>
        <dbReference type="SAM" id="MobiDB-lite"/>
    </source>
</evidence>
<dbReference type="AlphaFoldDB" id="A0A0P0XVY7"/>
<dbReference type="InParanoid" id="A0A0P0XVY7"/>
<dbReference type="Gramene" id="Os10t0491100-01">
    <property type="protein sequence ID" value="Os10t0491100-01"/>
    <property type="gene ID" value="Os10g0491100"/>
</dbReference>
<reference evidence="3" key="1">
    <citation type="journal article" date="2005" name="Nature">
        <title>The map-based sequence of the rice genome.</title>
        <authorList>
            <consortium name="International rice genome sequencing project (IRGSP)"/>
            <person name="Matsumoto T."/>
            <person name="Wu J."/>
            <person name="Kanamori H."/>
            <person name="Katayose Y."/>
            <person name="Fujisawa M."/>
            <person name="Namiki N."/>
            <person name="Mizuno H."/>
            <person name="Yamamoto K."/>
            <person name="Antonio B.A."/>
            <person name="Baba T."/>
            <person name="Sakata K."/>
            <person name="Nagamura Y."/>
            <person name="Aoki H."/>
            <person name="Arikawa K."/>
            <person name="Arita K."/>
            <person name="Bito T."/>
            <person name="Chiden Y."/>
            <person name="Fujitsuka N."/>
            <person name="Fukunaka R."/>
            <person name="Hamada M."/>
            <person name="Harada C."/>
            <person name="Hayashi A."/>
            <person name="Hijishita S."/>
            <person name="Honda M."/>
            <person name="Hosokawa S."/>
            <person name="Ichikawa Y."/>
            <person name="Idonuma A."/>
            <person name="Iijima M."/>
            <person name="Ikeda M."/>
            <person name="Ikeno M."/>
            <person name="Ito K."/>
            <person name="Ito S."/>
            <person name="Ito T."/>
            <person name="Ito Y."/>
            <person name="Ito Y."/>
            <person name="Iwabuchi A."/>
            <person name="Kamiya K."/>
            <person name="Karasawa W."/>
            <person name="Kurita K."/>
            <person name="Katagiri S."/>
            <person name="Kikuta A."/>
            <person name="Kobayashi H."/>
            <person name="Kobayashi N."/>
            <person name="Machita K."/>
            <person name="Maehara T."/>
            <person name="Masukawa M."/>
            <person name="Mizubayashi T."/>
            <person name="Mukai Y."/>
            <person name="Nagasaki H."/>
            <person name="Nagata Y."/>
            <person name="Naito S."/>
            <person name="Nakashima M."/>
            <person name="Nakama Y."/>
            <person name="Nakamichi Y."/>
            <person name="Nakamura M."/>
            <person name="Meguro A."/>
            <person name="Negishi M."/>
            <person name="Ohta I."/>
            <person name="Ohta T."/>
            <person name="Okamoto M."/>
            <person name="Ono N."/>
            <person name="Saji S."/>
            <person name="Sakaguchi M."/>
            <person name="Sakai K."/>
            <person name="Shibata M."/>
            <person name="Shimokawa T."/>
            <person name="Song J."/>
            <person name="Takazaki Y."/>
            <person name="Terasawa K."/>
            <person name="Tsugane M."/>
            <person name="Tsuji K."/>
            <person name="Ueda S."/>
            <person name="Waki K."/>
            <person name="Yamagata H."/>
            <person name="Yamamoto M."/>
            <person name="Yamamoto S."/>
            <person name="Yamane H."/>
            <person name="Yoshiki S."/>
            <person name="Yoshihara R."/>
            <person name="Yukawa K."/>
            <person name="Zhong H."/>
            <person name="Yano M."/>
            <person name="Yuan Q."/>
            <person name="Ouyang S."/>
            <person name="Liu J."/>
            <person name="Jones K.M."/>
            <person name="Gansberger K."/>
            <person name="Moffat K."/>
            <person name="Hill J."/>
            <person name="Bera J."/>
            <person name="Fadrosh D."/>
            <person name="Jin S."/>
            <person name="Johri S."/>
            <person name="Kim M."/>
            <person name="Overton L."/>
            <person name="Reardon M."/>
            <person name="Tsitrin T."/>
            <person name="Vuong H."/>
            <person name="Weaver B."/>
            <person name="Ciecko A."/>
            <person name="Tallon L."/>
            <person name="Jackson J."/>
            <person name="Pai G."/>
            <person name="Aken S.V."/>
            <person name="Utterback T."/>
            <person name="Reidmuller S."/>
            <person name="Feldblyum T."/>
            <person name="Hsiao J."/>
            <person name="Zismann V."/>
            <person name="Iobst S."/>
            <person name="de Vazeille A.R."/>
            <person name="Buell C.R."/>
            <person name="Ying K."/>
            <person name="Li Y."/>
            <person name="Lu T."/>
            <person name="Huang Y."/>
            <person name="Zhao Q."/>
            <person name="Feng Q."/>
            <person name="Zhang L."/>
            <person name="Zhu J."/>
            <person name="Weng Q."/>
            <person name="Mu J."/>
            <person name="Lu Y."/>
            <person name="Fan D."/>
            <person name="Liu Y."/>
            <person name="Guan J."/>
            <person name="Zhang Y."/>
            <person name="Yu S."/>
            <person name="Liu X."/>
            <person name="Zhang Y."/>
            <person name="Hong G."/>
            <person name="Han B."/>
            <person name="Choisne N."/>
            <person name="Demange N."/>
            <person name="Orjeda G."/>
            <person name="Samain S."/>
            <person name="Cattolico L."/>
            <person name="Pelletier E."/>
            <person name="Couloux A."/>
            <person name="Segurens B."/>
            <person name="Wincker P."/>
            <person name="D'Hont A."/>
            <person name="Scarpelli C."/>
            <person name="Weissenbach J."/>
            <person name="Salanoubat M."/>
            <person name="Quetier F."/>
            <person name="Yu Y."/>
            <person name="Kim H.R."/>
            <person name="Rambo T."/>
            <person name="Currie J."/>
            <person name="Collura K."/>
            <person name="Luo M."/>
            <person name="Yang T."/>
            <person name="Ammiraju J.S.S."/>
            <person name="Engler F."/>
            <person name="Soderlund C."/>
            <person name="Wing R.A."/>
            <person name="Palmer L.E."/>
            <person name="de la Bastide M."/>
            <person name="Spiegel L."/>
            <person name="Nascimento L."/>
            <person name="Zutavern T."/>
            <person name="O'Shaughnessy A."/>
            <person name="Dike S."/>
            <person name="Dedhia N."/>
            <person name="Preston R."/>
            <person name="Balija V."/>
            <person name="McCombie W.R."/>
            <person name="Chow T."/>
            <person name="Chen H."/>
            <person name="Chung M."/>
            <person name="Chen C."/>
            <person name="Shaw J."/>
            <person name="Wu H."/>
            <person name="Hsiao K."/>
            <person name="Chao Y."/>
            <person name="Chu M."/>
            <person name="Cheng C."/>
            <person name="Hour A."/>
            <person name="Lee P."/>
            <person name="Lin S."/>
            <person name="Lin Y."/>
            <person name="Liou J."/>
            <person name="Liu S."/>
            <person name="Hsing Y."/>
            <person name="Raghuvanshi S."/>
            <person name="Mohanty A."/>
            <person name="Bharti A.K."/>
            <person name="Gaur A."/>
            <person name="Gupta V."/>
            <person name="Kumar D."/>
            <person name="Ravi V."/>
            <person name="Vij S."/>
            <person name="Kapur A."/>
            <person name="Khurana P."/>
            <person name="Khurana P."/>
            <person name="Khurana J.P."/>
            <person name="Tyagi A.K."/>
            <person name="Gaikwad K."/>
            <person name="Singh A."/>
            <person name="Dalal V."/>
            <person name="Srivastava S."/>
            <person name="Dixit A."/>
            <person name="Pal A.K."/>
            <person name="Ghazi I.A."/>
            <person name="Yadav M."/>
            <person name="Pandit A."/>
            <person name="Bhargava A."/>
            <person name="Sureshbabu K."/>
            <person name="Batra K."/>
            <person name="Sharma T.R."/>
            <person name="Mohapatra T."/>
            <person name="Singh N.K."/>
            <person name="Messing J."/>
            <person name="Nelson A.B."/>
            <person name="Fuks G."/>
            <person name="Kavchok S."/>
            <person name="Keizer G."/>
            <person name="Linton E."/>
            <person name="Llaca V."/>
            <person name="Song R."/>
            <person name="Tanyolac B."/>
            <person name="Young S."/>
            <person name="Ho-Il K."/>
            <person name="Hahn J.H."/>
            <person name="Sangsakoo G."/>
            <person name="Vanavichit A."/>
            <person name="de Mattos Luiz.A.T."/>
            <person name="Zimmer P.D."/>
            <person name="Malone G."/>
            <person name="Dellagostin O."/>
            <person name="de Oliveira A.C."/>
            <person name="Bevan M."/>
            <person name="Bancroft I."/>
            <person name="Minx P."/>
            <person name="Cordum H."/>
            <person name="Wilson R."/>
            <person name="Cheng Z."/>
            <person name="Jin W."/>
            <person name="Jiang J."/>
            <person name="Leong S.A."/>
            <person name="Iwama H."/>
            <person name="Gojobori T."/>
            <person name="Itoh T."/>
            <person name="Niimura Y."/>
            <person name="Fujii Y."/>
            <person name="Habara T."/>
            <person name="Sakai H."/>
            <person name="Sato Y."/>
            <person name="Wilson G."/>
            <person name="Kumar K."/>
            <person name="McCouch S."/>
            <person name="Juretic N."/>
            <person name="Hoen D."/>
            <person name="Wright S."/>
            <person name="Bruskiewich R."/>
            <person name="Bureau T."/>
            <person name="Miyao A."/>
            <person name="Hirochika H."/>
            <person name="Nishikawa T."/>
            <person name="Kadowaki K."/>
            <person name="Sugiura M."/>
            <person name="Burr B."/>
            <person name="Sasaki T."/>
        </authorList>
    </citation>
    <scope>NUCLEOTIDE SEQUENCE [LARGE SCALE GENOMIC DNA]</scope>
    <source>
        <strain evidence="3">cv. Nipponbare</strain>
    </source>
</reference>
<feature type="region of interest" description="Disordered" evidence="1">
    <location>
        <begin position="1"/>
        <end position="39"/>
    </location>
</feature>
<feature type="non-terminal residue" evidence="2">
    <location>
        <position position="1"/>
    </location>
</feature>
<evidence type="ECO:0000313" key="2">
    <source>
        <dbReference type="EMBL" id="BAT11429.1"/>
    </source>
</evidence>
<evidence type="ECO:0000313" key="3">
    <source>
        <dbReference type="Proteomes" id="UP000059680"/>
    </source>
</evidence>
<proteinExistence type="predicted"/>
<protein>
    <submittedName>
        <fullName evidence="2">Os10g0491100 protein</fullName>
    </submittedName>
</protein>
<sequence length="39" mass="4224">AESLLSRATNVGRRRASSSGETRHRRDSSGETPPALPPY</sequence>
<reference evidence="2 3" key="3">
    <citation type="journal article" date="2013" name="Rice">
        <title>Improvement of the Oryza sativa Nipponbare reference genome using next generation sequence and optical map data.</title>
        <authorList>
            <person name="Kawahara Y."/>
            <person name="de la Bastide M."/>
            <person name="Hamilton J.P."/>
            <person name="Kanamori H."/>
            <person name="McCombie W.R."/>
            <person name="Ouyang S."/>
            <person name="Schwartz D.C."/>
            <person name="Tanaka T."/>
            <person name="Wu J."/>
            <person name="Zhou S."/>
            <person name="Childs K.L."/>
            <person name="Davidson R.M."/>
            <person name="Lin H."/>
            <person name="Quesada-Ocampo L."/>
            <person name="Vaillancourt B."/>
            <person name="Sakai H."/>
            <person name="Lee S.S."/>
            <person name="Kim J."/>
            <person name="Numa H."/>
            <person name="Itoh T."/>
            <person name="Buell C.R."/>
            <person name="Matsumoto T."/>
        </authorList>
    </citation>
    <scope>NUCLEOTIDE SEQUENCE [LARGE SCALE GENOMIC DNA]</scope>
    <source>
        <strain evidence="3">cv. Nipponbare</strain>
    </source>
</reference>
<organism evidence="2 3">
    <name type="scientific">Oryza sativa subsp. japonica</name>
    <name type="common">Rice</name>
    <dbReference type="NCBI Taxonomy" id="39947"/>
    <lineage>
        <taxon>Eukaryota</taxon>
        <taxon>Viridiplantae</taxon>
        <taxon>Streptophyta</taxon>
        <taxon>Embryophyta</taxon>
        <taxon>Tracheophyta</taxon>
        <taxon>Spermatophyta</taxon>
        <taxon>Magnoliopsida</taxon>
        <taxon>Liliopsida</taxon>
        <taxon>Poales</taxon>
        <taxon>Poaceae</taxon>
        <taxon>BOP clade</taxon>
        <taxon>Oryzoideae</taxon>
        <taxon>Oryzeae</taxon>
        <taxon>Oryzinae</taxon>
        <taxon>Oryza</taxon>
        <taxon>Oryza sativa</taxon>
    </lineage>
</organism>
<dbReference type="PaxDb" id="39947-A0A0P0XVY7"/>
<dbReference type="Proteomes" id="UP000059680">
    <property type="component" value="Chromosome 10"/>
</dbReference>
<gene>
    <name evidence="2" type="ordered locus">Os10g0491100</name>
    <name evidence="2" type="ORF">OSNPB_100491100</name>
</gene>
<name>A0A0P0XVY7_ORYSJ</name>
<dbReference type="EMBL" id="AP014966">
    <property type="protein sequence ID" value="BAT11429.1"/>
    <property type="molecule type" value="Genomic_DNA"/>
</dbReference>
<reference evidence="2 3" key="2">
    <citation type="journal article" date="2013" name="Plant Cell Physiol.">
        <title>Rice Annotation Project Database (RAP-DB): an integrative and interactive database for rice genomics.</title>
        <authorList>
            <person name="Sakai H."/>
            <person name="Lee S.S."/>
            <person name="Tanaka T."/>
            <person name="Numa H."/>
            <person name="Kim J."/>
            <person name="Kawahara Y."/>
            <person name="Wakimoto H."/>
            <person name="Yang C.C."/>
            <person name="Iwamoto M."/>
            <person name="Abe T."/>
            <person name="Yamada Y."/>
            <person name="Muto A."/>
            <person name="Inokuchi H."/>
            <person name="Ikemura T."/>
            <person name="Matsumoto T."/>
            <person name="Sasaki T."/>
            <person name="Itoh T."/>
        </authorList>
    </citation>
    <scope>NUCLEOTIDE SEQUENCE [LARGE SCALE GENOMIC DNA]</scope>
    <source>
        <strain evidence="3">cv. Nipponbare</strain>
    </source>
</reference>
<dbReference type="SMR" id="A0A0P0XVY7"/>
<keyword evidence="3" id="KW-1185">Reference proteome</keyword>
<accession>A0A0P0XVY7</accession>